<reference evidence="2 3" key="1">
    <citation type="submission" date="2020-07" db="EMBL/GenBank/DDBJ databases">
        <title>Genomic Encyclopedia of Type Strains, Phase IV (KMG-V): Genome sequencing to study the core and pangenomes of soil and plant-associated prokaryotes.</title>
        <authorList>
            <person name="Whitman W."/>
        </authorList>
    </citation>
    <scope>NUCLEOTIDE SEQUENCE [LARGE SCALE GENOMIC DNA]</scope>
    <source>
        <strain evidence="2 3">M8UP22</strain>
    </source>
</reference>
<dbReference type="Proteomes" id="UP000564385">
    <property type="component" value="Unassembled WGS sequence"/>
</dbReference>
<evidence type="ECO:0000313" key="2">
    <source>
        <dbReference type="EMBL" id="NYF91819.1"/>
    </source>
</evidence>
<evidence type="ECO:0000313" key="3">
    <source>
        <dbReference type="Proteomes" id="UP000564385"/>
    </source>
</evidence>
<name>A0A852VKQ0_9BACT</name>
<gene>
    <name evidence="2" type="ORF">HDF08_003938</name>
</gene>
<evidence type="ECO:0000256" key="1">
    <source>
        <dbReference type="SAM" id="MobiDB-lite"/>
    </source>
</evidence>
<accession>A0A852VKQ0</accession>
<feature type="region of interest" description="Disordered" evidence="1">
    <location>
        <begin position="1"/>
        <end position="40"/>
    </location>
</feature>
<dbReference type="EMBL" id="JACCCU010000003">
    <property type="protein sequence ID" value="NYF91819.1"/>
    <property type="molecule type" value="Genomic_DNA"/>
</dbReference>
<comment type="caution">
    <text evidence="2">The sequence shown here is derived from an EMBL/GenBank/DDBJ whole genome shotgun (WGS) entry which is preliminary data.</text>
</comment>
<dbReference type="AlphaFoldDB" id="A0A852VKQ0"/>
<proteinExistence type="predicted"/>
<protein>
    <submittedName>
        <fullName evidence="2">Uncharacterized protein</fullName>
    </submittedName>
</protein>
<organism evidence="2 3">
    <name type="scientific">Tunturiibacter lichenicola</name>
    <dbReference type="NCBI Taxonomy" id="2051959"/>
    <lineage>
        <taxon>Bacteria</taxon>
        <taxon>Pseudomonadati</taxon>
        <taxon>Acidobacteriota</taxon>
        <taxon>Terriglobia</taxon>
        <taxon>Terriglobales</taxon>
        <taxon>Acidobacteriaceae</taxon>
        <taxon>Tunturiibacter</taxon>
    </lineage>
</organism>
<feature type="compositionally biased region" description="Low complexity" evidence="1">
    <location>
        <begin position="24"/>
        <end position="38"/>
    </location>
</feature>
<sequence length="115" mass="12488">MERKRVAGRFVRQGLDGDGGVQGAGEKAAGADGAAVKGPRPKFCRTFTRARVAEALPEIVERFVEEAKKGSIAHAKMLANLGGLDRGEIQETTKRRGKSAVQKLLEKMTREPEKK</sequence>